<dbReference type="Gene3D" id="1.20.120.20">
    <property type="entry name" value="Apolipoprotein"/>
    <property type="match status" value="1"/>
</dbReference>
<evidence type="ECO:0000256" key="1">
    <source>
        <dbReference type="ARBA" id="ARBA00004613"/>
    </source>
</evidence>
<evidence type="ECO:0000256" key="3">
    <source>
        <dbReference type="ARBA" id="ARBA00022448"/>
    </source>
</evidence>
<keyword evidence="4" id="KW-0964">Secreted</keyword>
<proteinExistence type="inferred from homology"/>
<evidence type="ECO:0000313" key="17">
    <source>
        <dbReference type="EMBL" id="KAL2084263.1"/>
    </source>
</evidence>
<keyword evidence="15" id="KW-0472">Membrane</keyword>
<evidence type="ECO:0000256" key="15">
    <source>
        <dbReference type="SAM" id="Phobius"/>
    </source>
</evidence>
<keyword evidence="3" id="KW-0813">Transport</keyword>
<keyword evidence="7" id="KW-0677">Repeat</keyword>
<dbReference type="PROSITE" id="PS50060">
    <property type="entry name" value="MAM_2"/>
    <property type="match status" value="1"/>
</dbReference>
<keyword evidence="18" id="KW-1185">Reference proteome</keyword>
<keyword evidence="11" id="KW-1207">Sterol metabolism</keyword>
<keyword evidence="9" id="KW-0445">Lipid transport</keyword>
<evidence type="ECO:0000256" key="10">
    <source>
        <dbReference type="ARBA" id="ARBA00023098"/>
    </source>
</evidence>
<accession>A0ABD1JAP6</accession>
<evidence type="ECO:0000256" key="12">
    <source>
        <dbReference type="ARBA" id="ARBA00023221"/>
    </source>
</evidence>
<evidence type="ECO:0000259" key="16">
    <source>
        <dbReference type="PROSITE" id="PS50060"/>
    </source>
</evidence>
<dbReference type="InterPro" id="IPR013320">
    <property type="entry name" value="ConA-like_dom_sf"/>
</dbReference>
<reference evidence="17 18" key="1">
    <citation type="submission" date="2024-09" db="EMBL/GenBank/DDBJ databases">
        <title>A chromosome-level genome assembly of Gray's grenadier anchovy, Coilia grayii.</title>
        <authorList>
            <person name="Fu Z."/>
        </authorList>
    </citation>
    <scope>NUCLEOTIDE SEQUENCE [LARGE SCALE GENOMIC DNA]</scope>
    <source>
        <strain evidence="17">G4</strain>
        <tissue evidence="17">Muscle</tissue>
    </source>
</reference>
<feature type="region of interest" description="Disordered" evidence="14">
    <location>
        <begin position="138"/>
        <end position="165"/>
    </location>
</feature>
<dbReference type="AlphaFoldDB" id="A0ABD1JAP6"/>
<dbReference type="GO" id="GO:0034364">
    <property type="term" value="C:high-density lipoprotein particle"/>
    <property type="evidence" value="ECO:0007669"/>
    <property type="project" value="UniProtKB-KW"/>
</dbReference>
<evidence type="ECO:0000313" key="18">
    <source>
        <dbReference type="Proteomes" id="UP001591681"/>
    </source>
</evidence>
<comment type="function">
    <text evidence="13">Participates in the reverse transport of cholesterol from tissues to the liver for excretion by promoting cholesterol efflux from tissues and by acting as a cofactor for the lecithin cholesterol acyltransferase (LCAT).</text>
</comment>
<comment type="subcellular location">
    <subcellularLocation>
        <location evidence="1">Secreted</location>
    </subcellularLocation>
</comment>
<dbReference type="Gene3D" id="6.10.250.2890">
    <property type="match status" value="1"/>
</dbReference>
<keyword evidence="5" id="KW-0153">Cholesterol metabolism</keyword>
<dbReference type="PANTHER" id="PTHR18976:SF28">
    <property type="entry name" value="APOLIPOPROTEIN A-IV-RELATED"/>
    <property type="match status" value="1"/>
</dbReference>
<keyword evidence="15" id="KW-1133">Transmembrane helix</keyword>
<evidence type="ECO:0000256" key="8">
    <source>
        <dbReference type="ARBA" id="ARBA00022850"/>
    </source>
</evidence>
<evidence type="ECO:0000256" key="13">
    <source>
        <dbReference type="ARBA" id="ARBA00037506"/>
    </source>
</evidence>
<dbReference type="Pfam" id="PF01442">
    <property type="entry name" value="Apolipoprotein"/>
    <property type="match status" value="1"/>
</dbReference>
<dbReference type="SUPFAM" id="SSF58113">
    <property type="entry name" value="Apolipoprotein A-I"/>
    <property type="match status" value="1"/>
</dbReference>
<dbReference type="GO" id="GO:0006869">
    <property type="term" value="P:lipid transport"/>
    <property type="evidence" value="ECO:0007669"/>
    <property type="project" value="UniProtKB-KW"/>
</dbReference>
<evidence type="ECO:0000256" key="9">
    <source>
        <dbReference type="ARBA" id="ARBA00023055"/>
    </source>
</evidence>
<dbReference type="GO" id="GO:0008203">
    <property type="term" value="P:cholesterol metabolic process"/>
    <property type="evidence" value="ECO:0007669"/>
    <property type="project" value="UniProtKB-KW"/>
</dbReference>
<dbReference type="EMBL" id="JBHFQA010000017">
    <property type="protein sequence ID" value="KAL2084263.1"/>
    <property type="molecule type" value="Genomic_DNA"/>
</dbReference>
<feature type="compositionally biased region" description="Basic and acidic residues" evidence="14">
    <location>
        <begin position="156"/>
        <end position="165"/>
    </location>
</feature>
<dbReference type="SUPFAM" id="SSF49899">
    <property type="entry name" value="Concanavalin A-like lectins/glucanases"/>
    <property type="match status" value="1"/>
</dbReference>
<evidence type="ECO:0000256" key="2">
    <source>
        <dbReference type="ARBA" id="ARBA00008788"/>
    </source>
</evidence>
<dbReference type="FunFam" id="1.20.120.20:FF:000007">
    <property type="entry name" value="Apolipoprotein A-IV a"/>
    <property type="match status" value="1"/>
</dbReference>
<evidence type="ECO:0000256" key="7">
    <source>
        <dbReference type="ARBA" id="ARBA00022737"/>
    </source>
</evidence>
<evidence type="ECO:0000256" key="4">
    <source>
        <dbReference type="ARBA" id="ARBA00022525"/>
    </source>
</evidence>
<dbReference type="InterPro" id="IPR050163">
    <property type="entry name" value="Apolipoprotein_A1/A4/E"/>
</dbReference>
<name>A0ABD1JAP6_9TELE</name>
<keyword evidence="8" id="KW-0345">HDL</keyword>
<feature type="transmembrane region" description="Helical" evidence="15">
    <location>
        <begin position="221"/>
        <end position="240"/>
    </location>
</feature>
<dbReference type="InterPro" id="IPR000074">
    <property type="entry name" value="ApoA_E"/>
</dbReference>
<dbReference type="InterPro" id="IPR000998">
    <property type="entry name" value="MAM_dom"/>
</dbReference>
<gene>
    <name evidence="17" type="ORF">ACEWY4_019781</name>
</gene>
<organism evidence="17 18">
    <name type="scientific">Coilia grayii</name>
    <name type="common">Gray's grenadier anchovy</name>
    <dbReference type="NCBI Taxonomy" id="363190"/>
    <lineage>
        <taxon>Eukaryota</taxon>
        <taxon>Metazoa</taxon>
        <taxon>Chordata</taxon>
        <taxon>Craniata</taxon>
        <taxon>Vertebrata</taxon>
        <taxon>Euteleostomi</taxon>
        <taxon>Actinopterygii</taxon>
        <taxon>Neopterygii</taxon>
        <taxon>Teleostei</taxon>
        <taxon>Clupei</taxon>
        <taxon>Clupeiformes</taxon>
        <taxon>Clupeoidei</taxon>
        <taxon>Engraulidae</taxon>
        <taxon>Coilinae</taxon>
        <taxon>Coilia</taxon>
    </lineage>
</organism>
<comment type="similarity">
    <text evidence="2">Belongs to the apolipoprotein A1/A4/E family.</text>
</comment>
<sequence>MQTRRMTPRRSCKVQCLQFFYYHNGSFSDQLNIWIREFDGADDIKGTRRLISQIQGSPADYWQLHHVPLNATKTFQVEFEGRKGAGSSGGGFSVDDINLSETECPHHTWHIRNFEEKFTIMPNNSFPTIAHYTTPRKDNVAQGRDSFPSSNVSSPDHLRRASERHTSALSVASVEVQSPLTAQQWDGLFPAENSIKRQPRGRGLAKKTRPETQRHKVKMKVLLVLAIAVFTGCNANLFYADEPKPQLEQLTDAFWDYVAQATQTAEDTIQTIRKSHLGQAVSARLTESADVASQYAVTLQNQMTPLAEDVMAKITKEAEVLRERLAQDLTTVKGKLEPYAEDMRAQVLQRVEELKAAVAPYAESLYSESLKTTLLQKSEELKGSLEKSVEELQSQLGPYTEELRQKVQEFQTQLAQRAKTVQQILTPH</sequence>
<keyword evidence="6" id="KW-0732">Signal</keyword>
<evidence type="ECO:0000256" key="6">
    <source>
        <dbReference type="ARBA" id="ARBA00022729"/>
    </source>
</evidence>
<feature type="domain" description="MAM" evidence="16">
    <location>
        <begin position="1"/>
        <end position="106"/>
    </location>
</feature>
<evidence type="ECO:0000256" key="11">
    <source>
        <dbReference type="ARBA" id="ARBA00023166"/>
    </source>
</evidence>
<keyword evidence="12" id="KW-0753">Steroid metabolism</keyword>
<protein>
    <recommendedName>
        <fullName evidence="16">MAM domain-containing protein</fullName>
    </recommendedName>
</protein>
<evidence type="ECO:0000256" key="5">
    <source>
        <dbReference type="ARBA" id="ARBA00022548"/>
    </source>
</evidence>
<dbReference type="Gene3D" id="2.60.120.200">
    <property type="match status" value="1"/>
</dbReference>
<keyword evidence="10" id="KW-0443">Lipid metabolism</keyword>
<keyword evidence="15" id="KW-0812">Transmembrane</keyword>
<dbReference type="Proteomes" id="UP001591681">
    <property type="component" value="Unassembled WGS sequence"/>
</dbReference>
<comment type="caution">
    <text evidence="17">The sequence shown here is derived from an EMBL/GenBank/DDBJ whole genome shotgun (WGS) entry which is preliminary data.</text>
</comment>
<dbReference type="PRINTS" id="PR00020">
    <property type="entry name" value="MAMDOMAIN"/>
</dbReference>
<dbReference type="Pfam" id="PF00629">
    <property type="entry name" value="MAM"/>
    <property type="match status" value="1"/>
</dbReference>
<dbReference type="PANTHER" id="PTHR18976">
    <property type="entry name" value="APOLIPOPROTEIN"/>
    <property type="match status" value="1"/>
</dbReference>
<evidence type="ECO:0000256" key="14">
    <source>
        <dbReference type="SAM" id="MobiDB-lite"/>
    </source>
</evidence>